<dbReference type="GO" id="GO:0003677">
    <property type="term" value="F:DNA binding"/>
    <property type="evidence" value="ECO:0007669"/>
    <property type="project" value="UniProtKB-KW"/>
</dbReference>
<keyword evidence="1" id="KW-0238">DNA-binding</keyword>
<dbReference type="InterPro" id="IPR001387">
    <property type="entry name" value="Cro/C1-type_HTH"/>
</dbReference>
<dbReference type="SUPFAM" id="SSF47413">
    <property type="entry name" value="lambda repressor-like DNA-binding domains"/>
    <property type="match status" value="1"/>
</dbReference>
<proteinExistence type="predicted"/>
<evidence type="ECO:0000313" key="4">
    <source>
        <dbReference type="Proteomes" id="UP000006764"/>
    </source>
</evidence>
<evidence type="ECO:0000259" key="2">
    <source>
        <dbReference type="PROSITE" id="PS50943"/>
    </source>
</evidence>
<keyword evidence="4" id="KW-1185">Reference proteome</keyword>
<dbReference type="CDD" id="cd00093">
    <property type="entry name" value="HTH_XRE"/>
    <property type="match status" value="1"/>
</dbReference>
<reference evidence="3 4" key="1">
    <citation type="journal article" date="2012" name="J. Bacteriol.">
        <title>Genome sequence of an alkane-degrading bacterium, Alcanivorax pacificus type strain W11-5, isolated from deep sea sediment.</title>
        <authorList>
            <person name="Lai Q."/>
            <person name="Shao Z."/>
        </authorList>
    </citation>
    <scope>NUCLEOTIDE SEQUENCE [LARGE SCALE GENOMIC DNA]</scope>
    <source>
        <strain evidence="3 4">W11-5</strain>
    </source>
</reference>
<organism evidence="3 4">
    <name type="scientific">Isoalcanivorax pacificus W11-5</name>
    <dbReference type="NCBI Taxonomy" id="391936"/>
    <lineage>
        <taxon>Bacteria</taxon>
        <taxon>Pseudomonadati</taxon>
        <taxon>Pseudomonadota</taxon>
        <taxon>Gammaproteobacteria</taxon>
        <taxon>Oceanospirillales</taxon>
        <taxon>Alcanivoracaceae</taxon>
        <taxon>Isoalcanivorax</taxon>
    </lineage>
</organism>
<dbReference type="Gene3D" id="1.10.260.40">
    <property type="entry name" value="lambda repressor-like DNA-binding domains"/>
    <property type="match status" value="1"/>
</dbReference>
<dbReference type="PROSITE" id="PS50943">
    <property type="entry name" value="HTH_CROC1"/>
    <property type="match status" value="1"/>
</dbReference>
<dbReference type="Proteomes" id="UP000006764">
    <property type="component" value="Chromosome"/>
</dbReference>
<dbReference type="InterPro" id="IPR010982">
    <property type="entry name" value="Lambda_DNA-bd_dom_sf"/>
</dbReference>
<dbReference type="EMBL" id="CP004387">
    <property type="protein sequence ID" value="AJD49689.1"/>
    <property type="molecule type" value="Genomic_DNA"/>
</dbReference>
<dbReference type="HOGENOM" id="CLU_066192_4_2_6"/>
<dbReference type="KEGG" id="apac:S7S_16385"/>
<dbReference type="SMART" id="SM00530">
    <property type="entry name" value="HTH_XRE"/>
    <property type="match status" value="1"/>
</dbReference>
<sequence>MSGFPERLKAARLRLGMTQEQLGFELNVTKASVSAWENGREAPGFRLLPRLREILGISLDDLLCGAEPGGGTAEPRYLYGAEVRNEAEAVLLKSFRRLSAKRRQALLDMIE</sequence>
<name>A0A0B4XMR9_9GAMM</name>
<protein>
    <submittedName>
        <fullName evidence="3">Transcriptional regulator transcription regulator protein</fullName>
    </submittedName>
</protein>
<accession>A0A0B4XMR9</accession>
<dbReference type="Pfam" id="PF01381">
    <property type="entry name" value="HTH_3"/>
    <property type="match status" value="1"/>
</dbReference>
<dbReference type="RefSeq" id="WP_035202966.1">
    <property type="nucleotide sequence ID" value="NZ_CP004387.1"/>
</dbReference>
<dbReference type="AlphaFoldDB" id="A0A0B4XMR9"/>
<evidence type="ECO:0000313" key="3">
    <source>
        <dbReference type="EMBL" id="AJD49689.1"/>
    </source>
</evidence>
<evidence type="ECO:0000256" key="1">
    <source>
        <dbReference type="ARBA" id="ARBA00023125"/>
    </source>
</evidence>
<dbReference type="STRING" id="391936.S7S_16385"/>
<dbReference type="OrthoDB" id="9772064at2"/>
<gene>
    <name evidence="3" type="ORF">S7S_16385</name>
</gene>
<feature type="domain" description="HTH cro/C1-type" evidence="2">
    <location>
        <begin position="8"/>
        <end position="62"/>
    </location>
</feature>
<dbReference type="PANTHER" id="PTHR46558">
    <property type="entry name" value="TRACRIPTIONAL REGULATORY PROTEIN-RELATED-RELATED"/>
    <property type="match status" value="1"/>
</dbReference>
<dbReference type="PANTHER" id="PTHR46558:SF15">
    <property type="entry name" value="HELIX-TURN-HELIX DOMAIN PROTEIN"/>
    <property type="match status" value="1"/>
</dbReference>